<sequence length="227" mass="23935">MARRRRGTGGDRRTAATIRQTATARRRLSGGATKEKRGGRRKGKEGRPHRRGPTGVEGDDGDRRRGTMEGGRQAADGVRDDLRNEMGKIREGERETIEGGNAGRRRWPWRLIPAHDGDGAPAANLDGGGVDEVDLGRANPTAAAARCGGGWVHGAGAMESSGEAGGKRENEEEDAGMDYIGAERSGTAGSGPISPADVGEWERREREAGFENRIPATSGARASGRGG</sequence>
<feature type="compositionally biased region" description="Basic and acidic residues" evidence="1">
    <location>
        <begin position="200"/>
        <end position="210"/>
    </location>
</feature>
<evidence type="ECO:0000256" key="1">
    <source>
        <dbReference type="SAM" id="MobiDB-lite"/>
    </source>
</evidence>
<dbReference type="Pfam" id="PF05754">
    <property type="entry name" value="DUF834"/>
    <property type="match status" value="1"/>
</dbReference>
<feature type="compositionally biased region" description="Low complexity" evidence="1">
    <location>
        <begin position="218"/>
        <end position="227"/>
    </location>
</feature>
<accession>Q10FB3</accession>
<dbReference type="AlphaFoldDB" id="Q10FB3"/>
<feature type="domain" description="DUF834" evidence="2">
    <location>
        <begin position="106"/>
        <end position="150"/>
    </location>
</feature>
<gene>
    <name evidence="3" type="primary">OSJNBa0035I24.5</name>
</gene>
<proteinExistence type="predicted"/>
<dbReference type="InterPro" id="IPR008552">
    <property type="entry name" value="DUF834"/>
</dbReference>
<dbReference type="Proteomes" id="UP000000763">
    <property type="component" value="Chromosome 3"/>
</dbReference>
<reference evidence="4" key="2">
    <citation type="journal article" date="2008" name="Nucleic Acids Res.">
        <title>The rice annotation project database (RAP-DB): 2008 update.</title>
        <authorList>
            <consortium name="The rice annotation project (RAP)"/>
        </authorList>
    </citation>
    <scope>GENOME REANNOTATION</scope>
    <source>
        <strain evidence="4">cv. Nipponbare</strain>
    </source>
</reference>
<protein>
    <recommendedName>
        <fullName evidence="2">DUF834 domain-containing protein</fullName>
    </recommendedName>
</protein>
<evidence type="ECO:0000313" key="3">
    <source>
        <dbReference type="EMBL" id="AAR87195.1"/>
    </source>
</evidence>
<evidence type="ECO:0000259" key="2">
    <source>
        <dbReference type="Pfam" id="PF05754"/>
    </source>
</evidence>
<organism evidence="3 4">
    <name type="scientific">Oryza sativa subsp. japonica</name>
    <name type="common">Rice</name>
    <dbReference type="NCBI Taxonomy" id="39947"/>
    <lineage>
        <taxon>Eukaryota</taxon>
        <taxon>Viridiplantae</taxon>
        <taxon>Streptophyta</taxon>
        <taxon>Embryophyta</taxon>
        <taxon>Tracheophyta</taxon>
        <taxon>Spermatophyta</taxon>
        <taxon>Magnoliopsida</taxon>
        <taxon>Liliopsida</taxon>
        <taxon>Poales</taxon>
        <taxon>Poaceae</taxon>
        <taxon>BOP clade</taxon>
        <taxon>Oryzoideae</taxon>
        <taxon>Oryzeae</taxon>
        <taxon>Oryzinae</taxon>
        <taxon>Oryza</taxon>
        <taxon>Oryza sativa</taxon>
    </lineage>
</organism>
<feature type="compositionally biased region" description="Basic residues" evidence="1">
    <location>
        <begin position="37"/>
        <end position="52"/>
    </location>
</feature>
<evidence type="ECO:0000313" key="4">
    <source>
        <dbReference type="Proteomes" id="UP000000763"/>
    </source>
</evidence>
<name>Q10FB3_ORYSJ</name>
<dbReference type="EMBL" id="AC090683">
    <property type="protein sequence ID" value="AAR87195.1"/>
    <property type="molecule type" value="Genomic_DNA"/>
</dbReference>
<feature type="region of interest" description="Disordered" evidence="1">
    <location>
        <begin position="155"/>
        <end position="227"/>
    </location>
</feature>
<reference evidence="4" key="1">
    <citation type="journal article" date="2005" name="Nature">
        <title>The map-based sequence of the rice genome.</title>
        <authorList>
            <consortium name="International rice genome sequencing project (IRGSP)"/>
            <person name="Matsumoto T."/>
            <person name="Wu J."/>
            <person name="Kanamori H."/>
            <person name="Katayose Y."/>
            <person name="Fujisawa M."/>
            <person name="Namiki N."/>
            <person name="Mizuno H."/>
            <person name="Yamamoto K."/>
            <person name="Antonio B.A."/>
            <person name="Baba T."/>
            <person name="Sakata K."/>
            <person name="Nagamura Y."/>
            <person name="Aoki H."/>
            <person name="Arikawa K."/>
            <person name="Arita K."/>
            <person name="Bito T."/>
            <person name="Chiden Y."/>
            <person name="Fujitsuka N."/>
            <person name="Fukunaka R."/>
            <person name="Hamada M."/>
            <person name="Harada C."/>
            <person name="Hayashi A."/>
            <person name="Hijishita S."/>
            <person name="Honda M."/>
            <person name="Hosokawa S."/>
            <person name="Ichikawa Y."/>
            <person name="Idonuma A."/>
            <person name="Iijima M."/>
            <person name="Ikeda M."/>
            <person name="Ikeno M."/>
            <person name="Ito K."/>
            <person name="Ito S."/>
            <person name="Ito T."/>
            <person name="Ito Y."/>
            <person name="Ito Y."/>
            <person name="Iwabuchi A."/>
            <person name="Kamiya K."/>
            <person name="Karasawa W."/>
            <person name="Kurita K."/>
            <person name="Katagiri S."/>
            <person name="Kikuta A."/>
            <person name="Kobayashi H."/>
            <person name="Kobayashi N."/>
            <person name="Machita K."/>
            <person name="Maehara T."/>
            <person name="Masukawa M."/>
            <person name="Mizubayashi T."/>
            <person name="Mukai Y."/>
            <person name="Nagasaki H."/>
            <person name="Nagata Y."/>
            <person name="Naito S."/>
            <person name="Nakashima M."/>
            <person name="Nakama Y."/>
            <person name="Nakamichi Y."/>
            <person name="Nakamura M."/>
            <person name="Meguro A."/>
            <person name="Negishi M."/>
            <person name="Ohta I."/>
            <person name="Ohta T."/>
            <person name="Okamoto M."/>
            <person name="Ono N."/>
            <person name="Saji S."/>
            <person name="Sakaguchi M."/>
            <person name="Sakai K."/>
            <person name="Shibata M."/>
            <person name="Shimokawa T."/>
            <person name="Song J."/>
            <person name="Takazaki Y."/>
            <person name="Terasawa K."/>
            <person name="Tsugane M."/>
            <person name="Tsuji K."/>
            <person name="Ueda S."/>
            <person name="Waki K."/>
            <person name="Yamagata H."/>
            <person name="Yamamoto M."/>
            <person name="Yamamoto S."/>
            <person name="Yamane H."/>
            <person name="Yoshiki S."/>
            <person name="Yoshihara R."/>
            <person name="Yukawa K."/>
            <person name="Zhong H."/>
            <person name="Yano M."/>
            <person name="Yuan Q."/>
            <person name="Ouyang S."/>
            <person name="Liu J."/>
            <person name="Jones K.M."/>
            <person name="Gansberger K."/>
            <person name="Moffat K."/>
            <person name="Hill J."/>
            <person name="Bera J."/>
            <person name="Fadrosh D."/>
            <person name="Jin S."/>
            <person name="Johri S."/>
            <person name="Kim M."/>
            <person name="Overton L."/>
            <person name="Reardon M."/>
            <person name="Tsitrin T."/>
            <person name="Vuong H."/>
            <person name="Weaver B."/>
            <person name="Ciecko A."/>
            <person name="Tallon L."/>
            <person name="Jackson J."/>
            <person name="Pai G."/>
            <person name="Aken S.V."/>
            <person name="Utterback T."/>
            <person name="Reidmuller S."/>
            <person name="Feldblyum T."/>
            <person name="Hsiao J."/>
            <person name="Zismann V."/>
            <person name="Iobst S."/>
            <person name="de Vazeille A.R."/>
            <person name="Buell C.R."/>
            <person name="Ying K."/>
            <person name="Li Y."/>
            <person name="Lu T."/>
            <person name="Huang Y."/>
            <person name="Zhao Q."/>
            <person name="Feng Q."/>
            <person name="Zhang L."/>
            <person name="Zhu J."/>
            <person name="Weng Q."/>
            <person name="Mu J."/>
            <person name="Lu Y."/>
            <person name="Fan D."/>
            <person name="Liu Y."/>
            <person name="Guan J."/>
            <person name="Zhang Y."/>
            <person name="Yu S."/>
            <person name="Liu X."/>
            <person name="Zhang Y."/>
            <person name="Hong G."/>
            <person name="Han B."/>
            <person name="Choisne N."/>
            <person name="Demange N."/>
            <person name="Orjeda G."/>
            <person name="Samain S."/>
            <person name="Cattolico L."/>
            <person name="Pelletier E."/>
            <person name="Couloux A."/>
            <person name="Segurens B."/>
            <person name="Wincker P."/>
            <person name="D'Hont A."/>
            <person name="Scarpelli C."/>
            <person name="Weissenbach J."/>
            <person name="Salanoubat M."/>
            <person name="Quetier F."/>
            <person name="Yu Y."/>
            <person name="Kim H.R."/>
            <person name="Rambo T."/>
            <person name="Currie J."/>
            <person name="Collura K."/>
            <person name="Luo M."/>
            <person name="Yang T."/>
            <person name="Ammiraju J.S.S."/>
            <person name="Engler F."/>
            <person name="Soderlund C."/>
            <person name="Wing R.A."/>
            <person name="Palmer L.E."/>
            <person name="de la Bastide M."/>
            <person name="Spiegel L."/>
            <person name="Nascimento L."/>
            <person name="Zutavern T."/>
            <person name="O'Shaughnessy A."/>
            <person name="Dike S."/>
            <person name="Dedhia N."/>
            <person name="Preston R."/>
            <person name="Balija V."/>
            <person name="McCombie W.R."/>
            <person name="Chow T."/>
            <person name="Chen H."/>
            <person name="Chung M."/>
            <person name="Chen C."/>
            <person name="Shaw J."/>
            <person name="Wu H."/>
            <person name="Hsiao K."/>
            <person name="Chao Y."/>
            <person name="Chu M."/>
            <person name="Cheng C."/>
            <person name="Hour A."/>
            <person name="Lee P."/>
            <person name="Lin S."/>
            <person name="Lin Y."/>
            <person name="Liou J."/>
            <person name="Liu S."/>
            <person name="Hsing Y."/>
            <person name="Raghuvanshi S."/>
            <person name="Mohanty A."/>
            <person name="Bharti A.K."/>
            <person name="Gaur A."/>
            <person name="Gupta V."/>
            <person name="Kumar D."/>
            <person name="Ravi V."/>
            <person name="Vij S."/>
            <person name="Kapur A."/>
            <person name="Khurana P."/>
            <person name="Khurana P."/>
            <person name="Khurana J.P."/>
            <person name="Tyagi A.K."/>
            <person name="Gaikwad K."/>
            <person name="Singh A."/>
            <person name="Dalal V."/>
            <person name="Srivastava S."/>
            <person name="Dixit A."/>
            <person name="Pal A.K."/>
            <person name="Ghazi I.A."/>
            <person name="Yadav M."/>
            <person name="Pandit A."/>
            <person name="Bhargava A."/>
            <person name="Sureshbabu K."/>
            <person name="Batra K."/>
            <person name="Sharma T.R."/>
            <person name="Mohapatra T."/>
            <person name="Singh N.K."/>
            <person name="Messing J."/>
            <person name="Nelson A.B."/>
            <person name="Fuks G."/>
            <person name="Kavchok S."/>
            <person name="Keizer G."/>
            <person name="Linton E."/>
            <person name="Llaca V."/>
            <person name="Song R."/>
            <person name="Tanyolac B."/>
            <person name="Young S."/>
            <person name="Ho-Il K."/>
            <person name="Hahn J.H."/>
            <person name="Sangsakoo G."/>
            <person name="Vanavichit A."/>
            <person name="de Mattos Luiz.A.T."/>
            <person name="Zimmer P.D."/>
            <person name="Malone G."/>
            <person name="Dellagostin O."/>
            <person name="de Oliveira A.C."/>
            <person name="Bevan M."/>
            <person name="Bancroft I."/>
            <person name="Minx P."/>
            <person name="Cordum H."/>
            <person name="Wilson R."/>
            <person name="Cheng Z."/>
            <person name="Jin W."/>
            <person name="Jiang J."/>
            <person name="Leong S.A."/>
            <person name="Iwama H."/>
            <person name="Gojobori T."/>
            <person name="Itoh T."/>
            <person name="Niimura Y."/>
            <person name="Fujii Y."/>
            <person name="Habara T."/>
            <person name="Sakai H."/>
            <person name="Sato Y."/>
            <person name="Wilson G."/>
            <person name="Kumar K."/>
            <person name="McCouch S."/>
            <person name="Juretic N."/>
            <person name="Hoen D."/>
            <person name="Wright S."/>
            <person name="Bruskiewich R."/>
            <person name="Bureau T."/>
            <person name="Miyao A."/>
            <person name="Hirochika H."/>
            <person name="Nishikawa T."/>
            <person name="Kadowaki K."/>
            <person name="Sugiura M."/>
            <person name="Burr B."/>
            <person name="Sasaki T."/>
        </authorList>
    </citation>
    <scope>NUCLEOTIDE SEQUENCE [LARGE SCALE GENOMIC DNA]</scope>
    <source>
        <strain evidence="4">cv. Nipponbare</strain>
    </source>
</reference>
<feature type="compositionally biased region" description="Basic and acidic residues" evidence="1">
    <location>
        <begin position="77"/>
        <end position="97"/>
    </location>
</feature>
<feature type="region of interest" description="Disordered" evidence="1">
    <location>
        <begin position="1"/>
        <end position="105"/>
    </location>
</feature>